<feature type="signal peptide" evidence="1">
    <location>
        <begin position="1"/>
        <end position="21"/>
    </location>
</feature>
<name>G3MG07_AMBMU</name>
<proteinExistence type="evidence at transcript level"/>
<feature type="non-terminal residue" evidence="2">
    <location>
        <position position="179"/>
    </location>
</feature>
<organism evidence="2">
    <name type="scientific">Amblyomma maculatum</name>
    <name type="common">Gulf Coast tick</name>
    <dbReference type="NCBI Taxonomy" id="34609"/>
    <lineage>
        <taxon>Eukaryota</taxon>
        <taxon>Metazoa</taxon>
        <taxon>Ecdysozoa</taxon>
        <taxon>Arthropoda</taxon>
        <taxon>Chelicerata</taxon>
        <taxon>Arachnida</taxon>
        <taxon>Acari</taxon>
        <taxon>Parasitiformes</taxon>
        <taxon>Ixodida</taxon>
        <taxon>Ixodoidea</taxon>
        <taxon>Ixodidae</taxon>
        <taxon>Amblyomminae</taxon>
        <taxon>Amblyomma</taxon>
    </lineage>
</organism>
<sequence>MAVQLMVLGCLFVSLYTTVKSSDDVTPQKRDPDLKEFLRRNSEIWVYEATRNQVIQCVVDKEITVRETDATFKRYYRQGTGYPFYNLRGEFTTSKIQNNHETQPPFDGMNVYKVDDPLRRFSEEKMLFEGEDGKCGVFLVMEYTNDNTENFYDIRYSGDTISTREKEDCLTFYEATRAG</sequence>
<dbReference type="EMBL" id="JO840808">
    <property type="protein sequence ID" value="AEO32425.1"/>
    <property type="molecule type" value="mRNA"/>
</dbReference>
<reference evidence="2" key="1">
    <citation type="journal article" date="2011" name="PLoS ONE">
        <title>A deep insight into the sialotranscriptome of the gulf coast tick, Amblyomma maculatum.</title>
        <authorList>
            <person name="Karim S."/>
            <person name="Singh P."/>
            <person name="Ribeiro J.M."/>
        </authorList>
    </citation>
    <scope>NUCLEOTIDE SEQUENCE</scope>
    <source>
        <tissue evidence="2">Salivary gland</tissue>
    </source>
</reference>
<evidence type="ECO:0000256" key="1">
    <source>
        <dbReference type="SAM" id="SignalP"/>
    </source>
</evidence>
<dbReference type="AlphaFoldDB" id="G3MG07"/>
<evidence type="ECO:0008006" key="3">
    <source>
        <dbReference type="Google" id="ProtNLM"/>
    </source>
</evidence>
<accession>G3MG07</accession>
<protein>
    <recommendedName>
        <fullName evidence="3">Lipocalin/cytosolic fatty-acid binding domain-containing protein</fullName>
    </recommendedName>
</protein>
<feature type="chain" id="PRO_5003447104" description="Lipocalin/cytosolic fatty-acid binding domain-containing protein" evidence="1">
    <location>
        <begin position="22"/>
        <end position="179"/>
    </location>
</feature>
<keyword evidence="1" id="KW-0732">Signal</keyword>
<evidence type="ECO:0000313" key="2">
    <source>
        <dbReference type="EMBL" id="AEO32425.1"/>
    </source>
</evidence>